<keyword evidence="3" id="KW-0853">WD repeat</keyword>
<reference evidence="6" key="1">
    <citation type="submission" date="2021-02" db="EMBL/GenBank/DDBJ databases">
        <authorList>
            <person name="Nowell W R."/>
        </authorList>
    </citation>
    <scope>NUCLEOTIDE SEQUENCE</scope>
</reference>
<gene>
    <name evidence="6" type="ORF">GPM918_LOCUS32013</name>
    <name evidence="7" type="ORF">SRO942_LOCUS32669</name>
</gene>
<evidence type="ECO:0000313" key="8">
    <source>
        <dbReference type="Proteomes" id="UP000663829"/>
    </source>
</evidence>
<feature type="domain" description="Lethal giant larvae homologue 2" evidence="5">
    <location>
        <begin position="289"/>
        <end position="399"/>
    </location>
</feature>
<dbReference type="GO" id="GO:0045159">
    <property type="term" value="F:myosin II binding"/>
    <property type="evidence" value="ECO:0007669"/>
    <property type="project" value="TreeGrafter"/>
</dbReference>
<dbReference type="InterPro" id="IPR036322">
    <property type="entry name" value="WD40_repeat_dom_sf"/>
</dbReference>
<evidence type="ECO:0000259" key="5">
    <source>
        <dbReference type="Pfam" id="PF08366"/>
    </source>
</evidence>
<dbReference type="GO" id="GO:0030864">
    <property type="term" value="C:cortical actin cytoskeleton"/>
    <property type="evidence" value="ECO:0007669"/>
    <property type="project" value="TreeGrafter"/>
</dbReference>
<keyword evidence="8" id="KW-1185">Reference proteome</keyword>
<dbReference type="GO" id="GO:0032878">
    <property type="term" value="P:regulation of establishment or maintenance of cell polarity"/>
    <property type="evidence" value="ECO:0007669"/>
    <property type="project" value="TreeGrafter"/>
</dbReference>
<dbReference type="InterPro" id="IPR013577">
    <property type="entry name" value="LLGL2"/>
</dbReference>
<evidence type="ECO:0000256" key="3">
    <source>
        <dbReference type="ARBA" id="ARBA00022574"/>
    </source>
</evidence>
<organism evidence="6 8">
    <name type="scientific">Didymodactylos carnosus</name>
    <dbReference type="NCBI Taxonomy" id="1234261"/>
    <lineage>
        <taxon>Eukaryota</taxon>
        <taxon>Metazoa</taxon>
        <taxon>Spiralia</taxon>
        <taxon>Gnathifera</taxon>
        <taxon>Rotifera</taxon>
        <taxon>Eurotatoria</taxon>
        <taxon>Bdelloidea</taxon>
        <taxon>Philodinida</taxon>
        <taxon>Philodinidae</taxon>
        <taxon>Didymodactylos</taxon>
    </lineage>
</organism>
<dbReference type="GO" id="GO:0051294">
    <property type="term" value="P:establishment of spindle orientation"/>
    <property type="evidence" value="ECO:0007669"/>
    <property type="project" value="TreeGrafter"/>
</dbReference>
<feature type="non-terminal residue" evidence="6">
    <location>
        <position position="1"/>
    </location>
</feature>
<dbReference type="GO" id="GO:0006887">
    <property type="term" value="P:exocytosis"/>
    <property type="evidence" value="ECO:0007669"/>
    <property type="project" value="UniProtKB-KW"/>
</dbReference>
<dbReference type="PANTHER" id="PTHR10241:SF29">
    <property type="entry name" value="LETHAL(2) GIANT LARVAE PROTEIN"/>
    <property type="match status" value="1"/>
</dbReference>
<dbReference type="GO" id="GO:0030866">
    <property type="term" value="P:cortical actin cytoskeleton organization"/>
    <property type="evidence" value="ECO:0007669"/>
    <property type="project" value="TreeGrafter"/>
</dbReference>
<dbReference type="PANTHER" id="PTHR10241">
    <property type="entry name" value="LETHAL 2 GIANT LARVAE PROTEIN"/>
    <property type="match status" value="1"/>
</dbReference>
<dbReference type="SUPFAM" id="SSF50978">
    <property type="entry name" value="WD40 repeat-like"/>
    <property type="match status" value="1"/>
</dbReference>
<dbReference type="Pfam" id="PF08366">
    <property type="entry name" value="LLGL"/>
    <property type="match status" value="1"/>
</dbReference>
<dbReference type="SMART" id="SM00320">
    <property type="entry name" value="WD40"/>
    <property type="match status" value="4"/>
</dbReference>
<dbReference type="InterPro" id="IPR015943">
    <property type="entry name" value="WD40/YVTN_repeat-like_dom_sf"/>
</dbReference>
<sequence length="761" mass="86213">MFKFKIGRKQPEDNEARRRLQKELFGLSKVCDRGFPSRPSAIAYDNQLRLIVIGTQTGEIRIYGQPGFQLSFSLDVNNSCSCNIHHLLFLNGSGRLIVLTTEGYIHLLEINNYHSHETTNHDSVTGNITTVRLDRICTSNEDDSICLKQTQSICLLKNHLSLLIGLENGDIVLFNIENFSLTTKPIIPNEILMKNIPENCHGRVSNTGSVQSIVQHPTNDEKILIGYKNCLIVQWDLPSNSHDRMYVYKQEIESLCWYNNGLNFASCHTDGSYALWNANEDINALENEKKQYGPYPCMTMKKILVKIMRNGDPLIIFSGGLQRSSYSTKHSVSCVCENEHEHDHSDRQRHVAFDFTTSVIDFFTIDKPSSDGSRDDPQSLIILLKEEIVFVDLVTDSWPSYRLPYLNSIHACPVICTTLLYNVNQQFYKKLTNYGNIQFDDYSDRKWPLTGGEINYCPSSSNLNNTLTNSLDDGCSKRQILLTGHEDGSIQFWDVTDISMPLLYKLKTNEYFQIDQPSNDDGEEENWPPFRKTGFFDPFSDDPRLAIQKISLCTNTDTLIVAGQAGQIFTFHFSNESVDTNISVHEGCESYVWKGHEEMKIKQCHVSAGFVASSIVQLFPPASVSALALCSDIQTYAVGTAHGFTLFNYKQNRMLTVKCTLDPASLSSTSAVQASGETSLNRGRSLKKSLRESFRRLRKGRTLKKTMIAVNKRSETIAASGPLEERVPVERQVEFREFKPVDDQIISMVRCLYFAQTYITS</sequence>
<dbReference type="EMBL" id="CAJNOQ010016088">
    <property type="protein sequence ID" value="CAF1374353.1"/>
    <property type="molecule type" value="Genomic_DNA"/>
</dbReference>
<dbReference type="InterPro" id="IPR000664">
    <property type="entry name" value="Lethal2_giant"/>
</dbReference>
<dbReference type="GO" id="GO:0005886">
    <property type="term" value="C:plasma membrane"/>
    <property type="evidence" value="ECO:0007669"/>
    <property type="project" value="TreeGrafter"/>
</dbReference>
<dbReference type="Gene3D" id="2.130.10.10">
    <property type="entry name" value="YVTN repeat-like/Quinoprotein amine dehydrogenase"/>
    <property type="match status" value="2"/>
</dbReference>
<evidence type="ECO:0000256" key="4">
    <source>
        <dbReference type="ARBA" id="ARBA00022737"/>
    </source>
</evidence>
<name>A0A815IWH5_9BILA</name>
<dbReference type="GO" id="GO:0006893">
    <property type="term" value="P:Golgi to plasma membrane transport"/>
    <property type="evidence" value="ECO:0007669"/>
    <property type="project" value="TreeGrafter"/>
</dbReference>
<dbReference type="GO" id="GO:0008593">
    <property type="term" value="P:regulation of Notch signaling pathway"/>
    <property type="evidence" value="ECO:0007669"/>
    <property type="project" value="TreeGrafter"/>
</dbReference>
<evidence type="ECO:0000313" key="6">
    <source>
        <dbReference type="EMBL" id="CAF1374353.1"/>
    </source>
</evidence>
<dbReference type="Proteomes" id="UP000681722">
    <property type="component" value="Unassembled WGS sequence"/>
</dbReference>
<dbReference type="GO" id="GO:0019905">
    <property type="term" value="F:syntaxin binding"/>
    <property type="evidence" value="ECO:0007669"/>
    <property type="project" value="TreeGrafter"/>
</dbReference>
<comment type="caution">
    <text evidence="6">The sequence shown here is derived from an EMBL/GenBank/DDBJ whole genome shotgun (WGS) entry which is preliminary data.</text>
</comment>
<evidence type="ECO:0000313" key="7">
    <source>
        <dbReference type="EMBL" id="CAF4263482.1"/>
    </source>
</evidence>
<dbReference type="EMBL" id="CAJOBC010077496">
    <property type="protein sequence ID" value="CAF4263482.1"/>
    <property type="molecule type" value="Genomic_DNA"/>
</dbReference>
<evidence type="ECO:0000256" key="1">
    <source>
        <dbReference type="ARBA" id="ARBA00008070"/>
    </source>
</evidence>
<dbReference type="OrthoDB" id="19944at2759"/>
<comment type="similarity">
    <text evidence="1">Belongs to the WD repeat L(2)GL family.</text>
</comment>
<dbReference type="PRINTS" id="PR00962">
    <property type="entry name" value="LETHAL2GIANT"/>
</dbReference>
<dbReference type="GO" id="GO:0005096">
    <property type="term" value="F:GTPase activator activity"/>
    <property type="evidence" value="ECO:0007669"/>
    <property type="project" value="TreeGrafter"/>
</dbReference>
<proteinExistence type="inferred from homology"/>
<dbReference type="AlphaFoldDB" id="A0A815IWH5"/>
<accession>A0A815IWH5</accession>
<dbReference type="Proteomes" id="UP000663829">
    <property type="component" value="Unassembled WGS sequence"/>
</dbReference>
<evidence type="ECO:0000256" key="2">
    <source>
        <dbReference type="ARBA" id="ARBA00022483"/>
    </source>
</evidence>
<keyword evidence="4" id="KW-0677">Repeat</keyword>
<protein>
    <recommendedName>
        <fullName evidence="5">Lethal giant larvae homologue 2 domain-containing protein</fullName>
    </recommendedName>
</protein>
<keyword evidence="2" id="KW-0268">Exocytosis</keyword>
<dbReference type="InterPro" id="IPR001680">
    <property type="entry name" value="WD40_rpt"/>
</dbReference>